<evidence type="ECO:0000313" key="3">
    <source>
        <dbReference type="Proteomes" id="UP000019335"/>
    </source>
</evidence>
<feature type="transmembrane region" description="Helical" evidence="1">
    <location>
        <begin position="20"/>
        <end position="42"/>
    </location>
</feature>
<sequence length="105" mass="10864">MHAVVLFSIRSGSSKTRGKVARVMHITTVAVIAWLGVATAFIPSQIPRRNALGVSPAYPKAVAPVRAGGPVEDIPLLFSPSAPVSCSSCLPALALTSYVFMTSAA</sequence>
<proteinExistence type="predicted"/>
<name>W7TGT3_9STRA</name>
<keyword evidence="1" id="KW-1133">Transmembrane helix</keyword>
<dbReference type="OrthoDB" id="1539992at2759"/>
<keyword evidence="1" id="KW-0812">Transmembrane</keyword>
<evidence type="ECO:0000313" key="2">
    <source>
        <dbReference type="EMBL" id="EWM20149.1"/>
    </source>
</evidence>
<reference evidence="2 3" key="1">
    <citation type="journal article" date="2014" name="Mol. Plant">
        <title>Chromosome Scale Genome Assembly and Transcriptome Profiling of Nannochloropsis gaditana in Nitrogen Depletion.</title>
        <authorList>
            <person name="Corteggiani Carpinelli E."/>
            <person name="Telatin A."/>
            <person name="Vitulo N."/>
            <person name="Forcato C."/>
            <person name="D'Angelo M."/>
            <person name="Schiavon R."/>
            <person name="Vezzi A."/>
            <person name="Giacometti G.M."/>
            <person name="Morosinotto T."/>
            <person name="Valle G."/>
        </authorList>
    </citation>
    <scope>NUCLEOTIDE SEQUENCE [LARGE SCALE GENOMIC DNA]</scope>
    <source>
        <strain evidence="2 3">B-31</strain>
    </source>
</reference>
<gene>
    <name evidence="2" type="ORF">Naga_101502g2</name>
</gene>
<keyword evidence="1" id="KW-0472">Membrane</keyword>
<comment type="caution">
    <text evidence="2">The sequence shown here is derived from an EMBL/GenBank/DDBJ whole genome shotgun (WGS) entry which is preliminary data.</text>
</comment>
<dbReference type="EMBL" id="AZIL01003307">
    <property type="protein sequence ID" value="EWM20149.1"/>
    <property type="molecule type" value="Genomic_DNA"/>
</dbReference>
<evidence type="ECO:0000256" key="1">
    <source>
        <dbReference type="SAM" id="Phobius"/>
    </source>
</evidence>
<keyword evidence="3" id="KW-1185">Reference proteome</keyword>
<organism evidence="2 3">
    <name type="scientific">Nannochloropsis gaditana</name>
    <dbReference type="NCBI Taxonomy" id="72520"/>
    <lineage>
        <taxon>Eukaryota</taxon>
        <taxon>Sar</taxon>
        <taxon>Stramenopiles</taxon>
        <taxon>Ochrophyta</taxon>
        <taxon>Eustigmatophyceae</taxon>
        <taxon>Eustigmatales</taxon>
        <taxon>Monodopsidaceae</taxon>
        <taxon>Nannochloropsis</taxon>
    </lineage>
</organism>
<accession>W7TGT3</accession>
<protein>
    <submittedName>
        <fullName evidence="2">Uncharacterized protein</fullName>
    </submittedName>
</protein>
<dbReference type="AlphaFoldDB" id="W7TGT3"/>
<dbReference type="Proteomes" id="UP000019335">
    <property type="component" value="Unassembled WGS sequence"/>
</dbReference>